<dbReference type="Gene3D" id="2.30.30.140">
    <property type="match status" value="1"/>
</dbReference>
<dbReference type="SUPFAM" id="SSF159127">
    <property type="entry name" value="HupF/HypC-like"/>
    <property type="match status" value="1"/>
</dbReference>
<dbReference type="AlphaFoldDB" id="A0A806KID2"/>
<reference evidence="2" key="1">
    <citation type="submission" date="2012-03" db="EMBL/GenBank/DDBJ databases">
        <title>Functional metagenomics reveals considerable lignocellulase gene clusters in the gut microbiome of a wood-feeding higher termite.</title>
        <authorList>
            <person name="Liu N."/>
        </authorList>
    </citation>
    <scope>NUCLEOTIDE SEQUENCE</scope>
</reference>
<dbReference type="GO" id="GO:0051604">
    <property type="term" value="P:protein maturation"/>
    <property type="evidence" value="ECO:0007669"/>
    <property type="project" value="TreeGrafter"/>
</dbReference>
<dbReference type="InterPro" id="IPR019812">
    <property type="entry name" value="Hydgase_assmbl_chp_CS"/>
</dbReference>
<dbReference type="PANTHER" id="PTHR35177:SF2">
    <property type="entry name" value="HYDROGENASE MATURATION FACTOR HYBG"/>
    <property type="match status" value="1"/>
</dbReference>
<evidence type="ECO:0000313" key="2">
    <source>
        <dbReference type="EMBL" id="AGS52814.1"/>
    </source>
</evidence>
<organism evidence="2">
    <name type="scientific">uncultured bacterium contig00009</name>
    <dbReference type="NCBI Taxonomy" id="1181501"/>
    <lineage>
        <taxon>Bacteria</taxon>
        <taxon>environmental samples</taxon>
    </lineage>
</organism>
<dbReference type="GO" id="GO:1902670">
    <property type="term" value="F:carbon dioxide binding"/>
    <property type="evidence" value="ECO:0007669"/>
    <property type="project" value="TreeGrafter"/>
</dbReference>
<dbReference type="PRINTS" id="PR00445">
    <property type="entry name" value="HUPFHYPC"/>
</dbReference>
<dbReference type="InterPro" id="IPR001109">
    <property type="entry name" value="Hydrogenase_HupF/HypC"/>
</dbReference>
<proteinExistence type="inferred from homology"/>
<comment type="similarity">
    <text evidence="1">Belongs to the HupF/HypC family.</text>
</comment>
<dbReference type="GO" id="GO:0005506">
    <property type="term" value="F:iron ion binding"/>
    <property type="evidence" value="ECO:0007669"/>
    <property type="project" value="TreeGrafter"/>
</dbReference>
<sequence>MCLAVPGKIENIDDSEPMFRTGKVCFGGILKTVSLACVPQARTGDYVLVHAGLAISLIDEEEARKTLDCLEKIGGMETPEMPLLEPNEIH</sequence>
<dbReference type="NCBIfam" id="TIGR00074">
    <property type="entry name" value="hypC_hupF"/>
    <property type="match status" value="1"/>
</dbReference>
<accession>A0A806KID2</accession>
<dbReference type="EMBL" id="JQ844213">
    <property type="protein sequence ID" value="AGS52814.1"/>
    <property type="molecule type" value="Genomic_DNA"/>
</dbReference>
<dbReference type="PANTHER" id="PTHR35177">
    <property type="entry name" value="HYDROGENASE MATURATION FACTOR HYBG"/>
    <property type="match status" value="1"/>
</dbReference>
<dbReference type="PROSITE" id="PS01097">
    <property type="entry name" value="HUPF_HYPC"/>
    <property type="match status" value="1"/>
</dbReference>
<protein>
    <submittedName>
        <fullName evidence="2">[NiFe] hydrogenase metallocenter assembly protein HypC</fullName>
    </submittedName>
</protein>
<name>A0A806KID2_9BACT</name>
<evidence type="ECO:0000256" key="1">
    <source>
        <dbReference type="ARBA" id="ARBA00006018"/>
    </source>
</evidence>
<dbReference type="Pfam" id="PF01455">
    <property type="entry name" value="HupF_HypC"/>
    <property type="match status" value="1"/>
</dbReference>